<dbReference type="CDD" id="cd00827">
    <property type="entry name" value="init_cond_enzymes"/>
    <property type="match status" value="1"/>
</dbReference>
<reference evidence="4" key="1">
    <citation type="submission" date="2022-06" db="EMBL/GenBank/DDBJ databases">
        <title>Novel species in genus nocardia.</title>
        <authorList>
            <person name="Li F."/>
        </authorList>
    </citation>
    <scope>NUCLEOTIDE SEQUENCE</scope>
    <source>
        <strain evidence="4">CDC141</strain>
    </source>
</reference>
<dbReference type="PANTHER" id="PTHR34069:SF2">
    <property type="entry name" value="BETA-KETOACYL-[ACYL-CARRIER-PROTEIN] SYNTHASE III"/>
    <property type="match status" value="1"/>
</dbReference>
<dbReference type="AlphaFoldDB" id="A0A9X2E9L5"/>
<evidence type="ECO:0000313" key="4">
    <source>
        <dbReference type="EMBL" id="MCM6776657.1"/>
    </source>
</evidence>
<dbReference type="RefSeq" id="WP_251914968.1">
    <property type="nucleotide sequence ID" value="NZ_JAMRXG010000011.1"/>
</dbReference>
<name>A0A9X2E9L5_9NOCA</name>
<protein>
    <submittedName>
        <fullName evidence="4">Ketoacyl-ACP synthase III family protein</fullName>
    </submittedName>
</protein>
<evidence type="ECO:0000256" key="2">
    <source>
        <dbReference type="ARBA" id="ARBA00023315"/>
    </source>
</evidence>
<sequence length="342" mass="37072">MTGPRIYIRSVATHLPDPVPVTAAVADGRYPADELAETELTGIRVATDLAAPEMAVLATRSAIERTPASPTEVSALAYAHLYHQGQDFWSPAAYVTQRVLHGSCPFFTVREASNGGMLALDLMASRLAGRAEPSSAYVVTADRYTEPGFDRWRTDVGQIYSDGATSIEVSTRPGFVELLSIVTVADSSLEGLTRDHGCFSDAALQHDTPIDLRRLKRDFLDRAGSSTVFDALTTGTRTVARKALAVAQVSIDEIAFVVLPNVGRETLEWEFLEPLGIPIDRTLWEWGRGVGHLGAGDQFAGLEHLILEKLVRPGDLVLLLNAGLGFTWTAAVAMFHSVPDWN</sequence>
<gene>
    <name evidence="4" type="ORF">NDR86_24520</name>
</gene>
<organism evidence="4 5">
    <name type="scientific">Nocardia pulmonis</name>
    <dbReference type="NCBI Taxonomy" id="2951408"/>
    <lineage>
        <taxon>Bacteria</taxon>
        <taxon>Bacillati</taxon>
        <taxon>Actinomycetota</taxon>
        <taxon>Actinomycetes</taxon>
        <taxon>Mycobacteriales</taxon>
        <taxon>Nocardiaceae</taxon>
        <taxon>Nocardia</taxon>
    </lineage>
</organism>
<dbReference type="GO" id="GO:0044550">
    <property type="term" value="P:secondary metabolite biosynthetic process"/>
    <property type="evidence" value="ECO:0007669"/>
    <property type="project" value="TreeGrafter"/>
</dbReference>
<dbReference type="InterPro" id="IPR013747">
    <property type="entry name" value="ACP_syn_III_C"/>
</dbReference>
<dbReference type="Gene3D" id="3.40.47.10">
    <property type="match status" value="2"/>
</dbReference>
<dbReference type="GO" id="GO:0016746">
    <property type="term" value="F:acyltransferase activity"/>
    <property type="evidence" value="ECO:0007669"/>
    <property type="project" value="UniProtKB-KW"/>
</dbReference>
<dbReference type="Proteomes" id="UP001139157">
    <property type="component" value="Unassembled WGS sequence"/>
</dbReference>
<dbReference type="Pfam" id="PF08541">
    <property type="entry name" value="ACP_syn_III_C"/>
    <property type="match status" value="1"/>
</dbReference>
<dbReference type="SUPFAM" id="SSF53901">
    <property type="entry name" value="Thiolase-like"/>
    <property type="match status" value="1"/>
</dbReference>
<evidence type="ECO:0000256" key="1">
    <source>
        <dbReference type="ARBA" id="ARBA00022679"/>
    </source>
</evidence>
<keyword evidence="5" id="KW-1185">Reference proteome</keyword>
<feature type="domain" description="Beta-ketoacyl-[acyl-carrier-protein] synthase III C-terminal" evidence="3">
    <location>
        <begin position="244"/>
        <end position="332"/>
    </location>
</feature>
<dbReference type="PANTHER" id="PTHR34069">
    <property type="entry name" value="3-OXOACYL-[ACYL-CARRIER-PROTEIN] SYNTHASE 3"/>
    <property type="match status" value="1"/>
</dbReference>
<dbReference type="InterPro" id="IPR016039">
    <property type="entry name" value="Thiolase-like"/>
</dbReference>
<comment type="caution">
    <text evidence="4">The sequence shown here is derived from an EMBL/GenBank/DDBJ whole genome shotgun (WGS) entry which is preliminary data.</text>
</comment>
<proteinExistence type="predicted"/>
<dbReference type="EMBL" id="JAMRXG010000011">
    <property type="protein sequence ID" value="MCM6776657.1"/>
    <property type="molecule type" value="Genomic_DNA"/>
</dbReference>
<keyword evidence="1" id="KW-0808">Transferase</keyword>
<accession>A0A9X2E9L5</accession>
<keyword evidence="2" id="KW-0012">Acyltransferase</keyword>
<evidence type="ECO:0000259" key="3">
    <source>
        <dbReference type="Pfam" id="PF08541"/>
    </source>
</evidence>
<evidence type="ECO:0000313" key="5">
    <source>
        <dbReference type="Proteomes" id="UP001139157"/>
    </source>
</evidence>